<dbReference type="OrthoDB" id="9797825at2"/>
<evidence type="ECO:0000256" key="3">
    <source>
        <dbReference type="ARBA" id="ARBA00023186"/>
    </source>
</evidence>
<dbReference type="EMBL" id="PVTP01000009">
    <property type="protein sequence ID" value="PRY76299.1"/>
    <property type="molecule type" value="Genomic_DNA"/>
</dbReference>
<dbReference type="InterPro" id="IPR011419">
    <property type="entry name" value="ATP12_ATP_synth-F1-assembly"/>
</dbReference>
<sequence length="236" mass="25963">MSDWKPKRFWKTATATECDGGFTVLLDERGVKTPAKAALTVPTLSMAEAIAAEWDAQIETVDPVTMPLTRGANAAIDKVRTQHAEVAALLSEYGDSDLLCYRAAGPDALIARQAEHWDPILDWAAESLDARLAVGEGVMHVAQNPNTLARLRAEVESFDEFSLAAAHDLISISGSLVLALAVTRKAITVDHAWMVSRIDEHWQIEQWGEDDEASALELTKRAAFMDAARFYELCRR</sequence>
<organism evidence="4 5">
    <name type="scientific">Yoonia maritima</name>
    <dbReference type="NCBI Taxonomy" id="1435347"/>
    <lineage>
        <taxon>Bacteria</taxon>
        <taxon>Pseudomonadati</taxon>
        <taxon>Pseudomonadota</taxon>
        <taxon>Alphaproteobacteria</taxon>
        <taxon>Rhodobacterales</taxon>
        <taxon>Paracoccaceae</taxon>
        <taxon>Yoonia</taxon>
    </lineage>
</organism>
<dbReference type="InterPro" id="IPR023335">
    <property type="entry name" value="ATP12_ortho_dom_sf"/>
</dbReference>
<keyword evidence="3" id="KW-0143">Chaperone</keyword>
<comment type="similarity">
    <text evidence="1">Belongs to the ATP12 family.</text>
</comment>
<protein>
    <submittedName>
        <fullName evidence="4">Chaperone required for assembly of F1-ATPase</fullName>
    </submittedName>
</protein>
<keyword evidence="5" id="KW-1185">Reference proteome</keyword>
<proteinExistence type="inferred from homology"/>
<comment type="caution">
    <text evidence="4">The sequence shown here is derived from an EMBL/GenBank/DDBJ whole genome shotgun (WGS) entry which is preliminary data.</text>
</comment>
<dbReference type="Gene3D" id="1.10.3580.10">
    <property type="entry name" value="ATP12 ATPase"/>
    <property type="match status" value="1"/>
</dbReference>
<dbReference type="Pfam" id="PF07542">
    <property type="entry name" value="ATP12"/>
    <property type="match status" value="1"/>
</dbReference>
<accession>A0A2T0VWS4</accession>
<evidence type="ECO:0000256" key="1">
    <source>
        <dbReference type="ARBA" id="ARBA00008231"/>
    </source>
</evidence>
<reference evidence="4 5" key="1">
    <citation type="submission" date="2018-03" db="EMBL/GenBank/DDBJ databases">
        <title>Genomic Encyclopedia of Archaeal and Bacterial Type Strains, Phase II (KMG-II): from individual species to whole genera.</title>
        <authorList>
            <person name="Goeker M."/>
        </authorList>
    </citation>
    <scope>NUCLEOTIDE SEQUENCE [LARGE SCALE GENOMIC DNA]</scope>
    <source>
        <strain evidence="4 5">DSM 101533</strain>
    </source>
</reference>
<dbReference type="InterPro" id="IPR042272">
    <property type="entry name" value="ATP12_ATP_synth-F1-assembly_N"/>
</dbReference>
<dbReference type="SUPFAM" id="SSF160909">
    <property type="entry name" value="ATP12-like"/>
    <property type="match status" value="1"/>
</dbReference>
<keyword evidence="2" id="KW-0809">Transit peptide</keyword>
<gene>
    <name evidence="4" type="ORF">CLV80_10999</name>
</gene>
<dbReference type="Gene3D" id="3.30.2180.10">
    <property type="entry name" value="ATP12-like"/>
    <property type="match status" value="1"/>
</dbReference>
<dbReference type="RefSeq" id="WP_106358407.1">
    <property type="nucleotide sequence ID" value="NZ_PVTP01000009.1"/>
</dbReference>
<name>A0A2T0VWS4_9RHOB</name>
<evidence type="ECO:0000256" key="2">
    <source>
        <dbReference type="ARBA" id="ARBA00022946"/>
    </source>
</evidence>
<dbReference type="Proteomes" id="UP000238007">
    <property type="component" value="Unassembled WGS sequence"/>
</dbReference>
<evidence type="ECO:0000313" key="4">
    <source>
        <dbReference type="EMBL" id="PRY76299.1"/>
    </source>
</evidence>
<dbReference type="PANTHER" id="PTHR21013:SF10">
    <property type="entry name" value="ATP SYNTHASE MITOCHONDRIAL F1 COMPLEX ASSEMBLY FACTOR 2"/>
    <property type="match status" value="1"/>
</dbReference>
<dbReference type="GO" id="GO:0043461">
    <property type="term" value="P:proton-transporting ATP synthase complex assembly"/>
    <property type="evidence" value="ECO:0007669"/>
    <property type="project" value="InterPro"/>
</dbReference>
<evidence type="ECO:0000313" key="5">
    <source>
        <dbReference type="Proteomes" id="UP000238007"/>
    </source>
</evidence>
<dbReference type="PANTHER" id="PTHR21013">
    <property type="entry name" value="ATP SYNTHASE MITOCHONDRIAL F1 COMPLEX ASSEMBLY FACTOR 2/ATP12 PROTEIN, MITOCHONDRIAL PRECURSOR"/>
    <property type="match status" value="1"/>
</dbReference>
<dbReference type="AlphaFoldDB" id="A0A2T0VWS4"/>